<keyword evidence="2" id="KW-0131">Cell cycle</keyword>
<proteinExistence type="predicted"/>
<keyword evidence="2" id="KW-0132">Cell division</keyword>
<sequence>MAAQPKEYFDIKTAAKKDSYLIDKNSLAPEVLASKFKKLSGVEKIFYSTLVFAVLIIAVGLLYIKTKTMEVESNTVNLNVKISQQETKNAEYDQQISDLGSGNQLSGIAAKDGMSQNFSNVLKATK</sequence>
<evidence type="ECO:0000256" key="1">
    <source>
        <dbReference type="SAM" id="Phobius"/>
    </source>
</evidence>
<comment type="caution">
    <text evidence="2">The sequence shown here is derived from an EMBL/GenBank/DDBJ whole genome shotgun (WGS) entry which is preliminary data.</text>
</comment>
<protein>
    <submittedName>
        <fullName evidence="2">Cell division protein</fullName>
    </submittedName>
</protein>
<evidence type="ECO:0000313" key="3">
    <source>
        <dbReference type="Proteomes" id="UP000218181"/>
    </source>
</evidence>
<keyword evidence="1" id="KW-0472">Membrane</keyword>
<organism evidence="2 3">
    <name type="scientific">Lactococcus fujiensis JCM 16395</name>
    <dbReference type="NCBI Taxonomy" id="1291764"/>
    <lineage>
        <taxon>Bacteria</taxon>
        <taxon>Bacillati</taxon>
        <taxon>Bacillota</taxon>
        <taxon>Bacilli</taxon>
        <taxon>Lactobacillales</taxon>
        <taxon>Streptococcaceae</taxon>
        <taxon>Lactococcus</taxon>
    </lineage>
</organism>
<name>A0A2A5RIX4_9LACT</name>
<accession>A0A2A5RIX4</accession>
<dbReference type="EMBL" id="JXJU01000014">
    <property type="protein sequence ID" value="PCR99027.1"/>
    <property type="molecule type" value="Genomic_DNA"/>
</dbReference>
<gene>
    <name evidence="2" type="ORF">RT41_GL000537</name>
</gene>
<dbReference type="AlphaFoldDB" id="A0A2A5RIX4"/>
<keyword evidence="1" id="KW-0812">Transmembrane</keyword>
<dbReference type="STRING" id="1291764.GCA_001311235_01319"/>
<feature type="transmembrane region" description="Helical" evidence="1">
    <location>
        <begin position="45"/>
        <end position="64"/>
    </location>
</feature>
<dbReference type="RefSeq" id="WP_096818975.1">
    <property type="nucleotide sequence ID" value="NZ_JXJU01000014.1"/>
</dbReference>
<keyword evidence="1" id="KW-1133">Transmembrane helix</keyword>
<dbReference type="Proteomes" id="UP000218181">
    <property type="component" value="Unassembled WGS sequence"/>
</dbReference>
<evidence type="ECO:0000313" key="2">
    <source>
        <dbReference type="EMBL" id="PCR99027.1"/>
    </source>
</evidence>
<keyword evidence="3" id="KW-1185">Reference proteome</keyword>
<reference evidence="2 3" key="1">
    <citation type="submission" date="2014-12" db="EMBL/GenBank/DDBJ databases">
        <title>Draft genome sequences of 10 type strains of Lactococcus.</title>
        <authorList>
            <person name="Sun Z."/>
            <person name="Zhong Z."/>
            <person name="Liu W."/>
            <person name="Zhang W."/>
            <person name="Zhang H."/>
        </authorList>
    </citation>
    <scope>NUCLEOTIDE SEQUENCE [LARGE SCALE GENOMIC DNA]</scope>
    <source>
        <strain evidence="2 3">JCM 16395</strain>
    </source>
</reference>
<dbReference type="GO" id="GO:0051301">
    <property type="term" value="P:cell division"/>
    <property type="evidence" value="ECO:0007669"/>
    <property type="project" value="UniProtKB-KW"/>
</dbReference>
<dbReference type="OrthoDB" id="2243624at2"/>